<gene>
    <name evidence="7" type="ORF">QX51_09125</name>
</gene>
<keyword evidence="8" id="KW-1185">Reference proteome</keyword>
<evidence type="ECO:0000313" key="7">
    <source>
        <dbReference type="EMBL" id="KHS57283.1"/>
    </source>
</evidence>
<dbReference type="PANTHER" id="PTHR30520">
    <property type="entry name" value="FORMATE TRANSPORTER-RELATED"/>
    <property type="match status" value="1"/>
</dbReference>
<organism evidence="7 8">
    <name type="scientific">Terrisporobacter othiniensis</name>
    <dbReference type="NCBI Taxonomy" id="1577792"/>
    <lineage>
        <taxon>Bacteria</taxon>
        <taxon>Bacillati</taxon>
        <taxon>Bacillota</taxon>
        <taxon>Clostridia</taxon>
        <taxon>Peptostreptococcales</taxon>
        <taxon>Peptostreptococcaceae</taxon>
        <taxon>Terrisporobacter</taxon>
    </lineage>
</organism>
<protein>
    <submittedName>
        <fullName evidence="7">Nitrite transporter NirC</fullName>
    </submittedName>
</protein>
<comment type="similarity">
    <text evidence="5">Belongs to the FNT transporter (TC 1.A.16) family.</text>
</comment>
<evidence type="ECO:0000256" key="2">
    <source>
        <dbReference type="ARBA" id="ARBA00022692"/>
    </source>
</evidence>
<name>A0A0B3VWV9_9FIRM</name>
<dbReference type="InterPro" id="IPR023271">
    <property type="entry name" value="Aquaporin-like"/>
</dbReference>
<evidence type="ECO:0000256" key="3">
    <source>
        <dbReference type="ARBA" id="ARBA00022989"/>
    </source>
</evidence>
<evidence type="ECO:0000256" key="4">
    <source>
        <dbReference type="ARBA" id="ARBA00023136"/>
    </source>
</evidence>
<dbReference type="GO" id="GO:0015499">
    <property type="term" value="F:formate transmembrane transporter activity"/>
    <property type="evidence" value="ECO:0007669"/>
    <property type="project" value="TreeGrafter"/>
</dbReference>
<dbReference type="InterPro" id="IPR024002">
    <property type="entry name" value="For/NO2_transpt_CS"/>
</dbReference>
<evidence type="ECO:0000256" key="1">
    <source>
        <dbReference type="ARBA" id="ARBA00004141"/>
    </source>
</evidence>
<dbReference type="InterPro" id="IPR000292">
    <property type="entry name" value="For/NO2_transpt"/>
</dbReference>
<keyword evidence="4 6" id="KW-0472">Membrane</keyword>
<sequence>MHNETVLKLTNAAKNKINLLNKSKLKYLVSAAFAGLYVGLGIILIFTVGGLLSAVNSPATKIMMGVSFAVALCLVIMTGTELFTGNNMVMTVGRLNKGVSTGSMSKVWIFSFVGNLLGSILVAAFFVGTGLVNEGAVMEFFATTSIAKVSAPFMSLFFRGILCNILVCVAVLCSFRTNDDTAKILMIFLCLFTFITSGFEHSVANMTIFSVALISPAIQGATLAGAIYNLVAVTLGNMVGGVLVMGLGVYIMGSEDKEEKISSIKAV</sequence>
<keyword evidence="2 6" id="KW-0812">Transmembrane</keyword>
<dbReference type="PROSITE" id="PS01006">
    <property type="entry name" value="FORMATE_NITRITE_TP_2"/>
    <property type="match status" value="1"/>
</dbReference>
<evidence type="ECO:0000256" key="6">
    <source>
        <dbReference type="SAM" id="Phobius"/>
    </source>
</evidence>
<feature type="transmembrane region" description="Helical" evidence="6">
    <location>
        <begin position="185"/>
        <end position="214"/>
    </location>
</feature>
<dbReference type="STRING" id="1577792.QX51_09125"/>
<dbReference type="Gene3D" id="1.20.1080.10">
    <property type="entry name" value="Glycerol uptake facilitator protein"/>
    <property type="match status" value="1"/>
</dbReference>
<feature type="transmembrane region" description="Helical" evidence="6">
    <location>
        <begin position="64"/>
        <end position="86"/>
    </location>
</feature>
<comment type="subcellular location">
    <subcellularLocation>
        <location evidence="1">Membrane</location>
        <topology evidence="1">Multi-pass membrane protein</topology>
    </subcellularLocation>
</comment>
<feature type="transmembrane region" description="Helical" evidence="6">
    <location>
        <begin position="107"/>
        <end position="132"/>
    </location>
</feature>
<evidence type="ECO:0000313" key="8">
    <source>
        <dbReference type="Proteomes" id="UP000031189"/>
    </source>
</evidence>
<dbReference type="PANTHER" id="PTHR30520:SF8">
    <property type="entry name" value="NITRITE TRANSPORTER NIRC"/>
    <property type="match status" value="1"/>
</dbReference>
<dbReference type="GO" id="GO:0005886">
    <property type="term" value="C:plasma membrane"/>
    <property type="evidence" value="ECO:0007669"/>
    <property type="project" value="TreeGrafter"/>
</dbReference>
<dbReference type="PROSITE" id="PS01005">
    <property type="entry name" value="FORMATE_NITRITE_TP_1"/>
    <property type="match status" value="1"/>
</dbReference>
<proteinExistence type="inferred from homology"/>
<dbReference type="Proteomes" id="UP000031189">
    <property type="component" value="Unassembled WGS sequence"/>
</dbReference>
<dbReference type="OrthoDB" id="9786493at2"/>
<dbReference type="RefSeq" id="WP_039679604.1">
    <property type="nucleotide sequence ID" value="NZ_JWHR01000080.1"/>
</dbReference>
<reference evidence="7 8" key="1">
    <citation type="submission" date="2014-12" db="EMBL/GenBank/DDBJ databases">
        <title>Draft genome sequence of Terrisporobacter sp. 08-306576, isolated from the blood culture of a bacteremia patient.</title>
        <authorList>
            <person name="Lund L.C."/>
            <person name="Sydenham T.V."/>
            <person name="Hogh S.V."/>
            <person name="Skov M.N."/>
            <person name="Kemp M."/>
            <person name="Justesen U.S."/>
        </authorList>
    </citation>
    <scope>NUCLEOTIDE SEQUENCE [LARGE SCALE GENOMIC DNA]</scope>
    <source>
        <strain evidence="7 8">08-306576</strain>
    </source>
</reference>
<feature type="transmembrane region" description="Helical" evidence="6">
    <location>
        <begin position="226"/>
        <end position="252"/>
    </location>
</feature>
<evidence type="ECO:0000256" key="5">
    <source>
        <dbReference type="ARBA" id="ARBA00049660"/>
    </source>
</evidence>
<comment type="caution">
    <text evidence="7">The sequence shown here is derived from an EMBL/GenBank/DDBJ whole genome shotgun (WGS) entry which is preliminary data.</text>
</comment>
<dbReference type="EMBL" id="JWHR01000080">
    <property type="protein sequence ID" value="KHS57283.1"/>
    <property type="molecule type" value="Genomic_DNA"/>
</dbReference>
<feature type="transmembrane region" description="Helical" evidence="6">
    <location>
        <begin position="27"/>
        <end position="52"/>
    </location>
</feature>
<feature type="transmembrane region" description="Helical" evidence="6">
    <location>
        <begin position="152"/>
        <end position="173"/>
    </location>
</feature>
<keyword evidence="3 6" id="KW-1133">Transmembrane helix</keyword>
<accession>A0A0B3VWV9</accession>
<dbReference type="Pfam" id="PF01226">
    <property type="entry name" value="Form_Nir_trans"/>
    <property type="match status" value="1"/>
</dbReference>
<dbReference type="AlphaFoldDB" id="A0A0B3VWV9"/>